<accession>A0A3P2AAB4</accession>
<organism evidence="1 2">
    <name type="scientific">Conchiformibius steedae</name>
    <dbReference type="NCBI Taxonomy" id="153493"/>
    <lineage>
        <taxon>Bacteria</taxon>
        <taxon>Pseudomonadati</taxon>
        <taxon>Pseudomonadota</taxon>
        <taxon>Betaproteobacteria</taxon>
        <taxon>Neisseriales</taxon>
        <taxon>Neisseriaceae</taxon>
        <taxon>Conchiformibius</taxon>
    </lineage>
</organism>
<reference evidence="1 2" key="1">
    <citation type="submission" date="2018-11" db="EMBL/GenBank/DDBJ databases">
        <title>Genomes From Bacteria Associated with the Canine Oral Cavity: a Test Case for Automated Genome-Based Taxonomic Assignment.</title>
        <authorList>
            <person name="Coil D.A."/>
            <person name="Jospin G."/>
            <person name="Darling A.E."/>
            <person name="Wallis C."/>
            <person name="Davis I.J."/>
            <person name="Harris S."/>
            <person name="Eisen J.A."/>
            <person name="Holcombe L.J."/>
            <person name="O'Flynn C."/>
        </authorList>
    </citation>
    <scope>NUCLEOTIDE SEQUENCE [LARGE SCALE GENOMIC DNA]</scope>
    <source>
        <strain evidence="1 2">COT-280</strain>
    </source>
</reference>
<dbReference type="EMBL" id="RQYC01000001">
    <property type="protein sequence ID" value="RRD91696.1"/>
    <property type="molecule type" value="Genomic_DNA"/>
</dbReference>
<dbReference type="Proteomes" id="UP000269923">
    <property type="component" value="Unassembled WGS sequence"/>
</dbReference>
<name>A0A3P2AAB4_9NEIS</name>
<keyword evidence="2" id="KW-1185">Reference proteome</keyword>
<dbReference type="RefSeq" id="WP_124793873.1">
    <property type="nucleotide sequence ID" value="NZ_RQYC01000001.1"/>
</dbReference>
<evidence type="ECO:0000313" key="1">
    <source>
        <dbReference type="EMBL" id="RRD91696.1"/>
    </source>
</evidence>
<dbReference type="OrthoDB" id="9134483at2"/>
<gene>
    <name evidence="1" type="ORF">EII21_01345</name>
</gene>
<dbReference type="AlphaFoldDB" id="A0A3P2AAB4"/>
<comment type="caution">
    <text evidence="1">The sequence shown here is derived from an EMBL/GenBank/DDBJ whole genome shotgun (WGS) entry which is preliminary data.</text>
</comment>
<sequence>MKPAQKITLAVLLLLFAAAKVAMLLWWQSRQPEVQTLSCNPAAEGCRFDGGAQLKLMGVGGNEQPFAVSVSGLPLDTQAVSLSFSMRDMDMGFNRFDLQHKGQGVWWGEQLRLPVCSLSRHDWIAEWTVDGKRYQADFQTQ</sequence>
<evidence type="ECO:0000313" key="2">
    <source>
        <dbReference type="Proteomes" id="UP000269923"/>
    </source>
</evidence>
<protein>
    <submittedName>
        <fullName evidence="1">Uncharacterized protein</fullName>
    </submittedName>
</protein>
<dbReference type="STRING" id="1121352.GCA_000620925_00407"/>
<proteinExistence type="predicted"/>